<dbReference type="AlphaFoldDB" id="A0A8H4USP1"/>
<evidence type="ECO:0000313" key="9">
    <source>
        <dbReference type="Proteomes" id="UP000635477"/>
    </source>
</evidence>
<comment type="caution">
    <text evidence="8">The sequence shown here is derived from an EMBL/GenBank/DDBJ whole genome shotgun (WGS) entry which is preliminary data.</text>
</comment>
<accession>A0A8H4USP1</accession>
<keyword evidence="4" id="KW-0788">Thiol protease</keyword>
<evidence type="ECO:0000259" key="7">
    <source>
        <dbReference type="PROSITE" id="PS50600"/>
    </source>
</evidence>
<sequence length="1006" mass="113294">MSFSPFARVVLHNSADLHGNPRPAWLRDHPILPEQRRRPRAAAPQTSLVPQEQPPQFEPVRFVTPPRHRKWPNSRLIINTPIPRAGTLADPAVCARFAVTDSPIPLALPTRGPSTNIVSLAPPEITTVSDPNSVAVNGRKTRKRRAQDTEIELVAAVNGIQDTTAPIIIIREGETVPNQELGQQANITYRMLGFLPGAGSLTRMISSIYTAVTGLGDRIVYPRSYRIAEFRSYLSDRQLVNKRIKVSDDQGDAVHENAASTSEGGVVRWVDRDSLTALIDEYKLFVRAVSKVWDCFCQGGRQQANKELEPLRIYLADNKADLAMLDNGQGHDLCELFSLQFKRAFECLDHVYEIGVVVKVRDNNETVPPVLDYKLSPSAIENMVSIKNFLSAPGLPVICHSILQKYGEHDTKLSQAFVDRMILDLEAIIRNIPAPSYVLSQEYHDKLQATFPPPARTDLDTHFLLPGSFPEVDEPKEPVKAPTKELVQVLPREVDMVEPSVPVSRRPVISRPNFTKADFLHVNITQKNIDRITPEDYRATFYDKSQEHRVIKETHVTEFAPQVPLNSTEAGSIRSILRNRRKHPSKVTPKRLGVRRLPKAVRFTESTLSPKQRTHLGLDVPKQINYDDETGEPVLPSEDFRERPAWARSWVNRPAAPREERVQLHDRTLPPRPTFQHLEQKDGLDPTSRIDELFALPSVKLLEISADSRAGIQFQKERAARKAAEEARQAAEAARREAEEKARKELEERLARSGGLRMPSQVFVGPLSAEWRAKAQETLRAASTTTLAKTLEGVDLRRHDFAKVVPSTEWLNDEIVNGSLAWLDQAINSAAGIKDVKKNTRKCLAMSSFFFKRLQDQGVARTQRTLRRYGVEKRNFLDVDTILLPICEHSHWTLLIIRPSKRTVAHMDSLNARGNSVYTSLGVAWLKDVLEEKFIKDEWKVILHEAPRQTNGHDCGVHVITNAMCVSLGLSPIDSYAAQDMPAQRIRIACMLLNGGFKGEFDLRVY</sequence>
<evidence type="ECO:0000313" key="8">
    <source>
        <dbReference type="EMBL" id="KAF4982539.1"/>
    </source>
</evidence>
<dbReference type="OrthoDB" id="1939479at2759"/>
<feature type="domain" description="Ubiquitin-like protease family profile" evidence="7">
    <location>
        <begin position="794"/>
        <end position="966"/>
    </location>
</feature>
<reference evidence="8" key="1">
    <citation type="journal article" date="2020" name="BMC Genomics">
        <title>Correction to: Identification and distribution of gene clusters required for synthesis of sphingolipid metabolism inhibitors in diverse species of the filamentous fungus Fusarium.</title>
        <authorList>
            <person name="Kim H.S."/>
            <person name="Lohmar J.M."/>
            <person name="Busman M."/>
            <person name="Brown D.W."/>
            <person name="Naumann T.A."/>
            <person name="Divon H.H."/>
            <person name="Lysoe E."/>
            <person name="Uhlig S."/>
            <person name="Proctor R.H."/>
        </authorList>
    </citation>
    <scope>NUCLEOTIDE SEQUENCE</scope>
    <source>
        <strain evidence="8">NRRL 22465</strain>
    </source>
</reference>
<dbReference type="PANTHER" id="PTHR12606:SF141">
    <property type="entry name" value="GH15225P-RELATED"/>
    <property type="match status" value="1"/>
</dbReference>
<proteinExistence type="inferred from homology"/>
<dbReference type="InterPro" id="IPR003653">
    <property type="entry name" value="Peptidase_C48_C"/>
</dbReference>
<dbReference type="GO" id="GO:0016929">
    <property type="term" value="F:deSUMOylase activity"/>
    <property type="evidence" value="ECO:0007669"/>
    <property type="project" value="TreeGrafter"/>
</dbReference>
<feature type="coiled-coil region" evidence="5">
    <location>
        <begin position="714"/>
        <end position="749"/>
    </location>
</feature>
<protein>
    <recommendedName>
        <fullName evidence="7">Ubiquitin-like protease family profile domain-containing protein</fullName>
    </recommendedName>
</protein>
<reference evidence="8" key="2">
    <citation type="submission" date="2020-05" db="EMBL/GenBank/DDBJ databases">
        <authorList>
            <person name="Kim H.-S."/>
            <person name="Proctor R.H."/>
            <person name="Brown D.W."/>
        </authorList>
    </citation>
    <scope>NUCLEOTIDE SEQUENCE</scope>
    <source>
        <strain evidence="8">NRRL 22465</strain>
    </source>
</reference>
<dbReference type="GO" id="GO:0006508">
    <property type="term" value="P:proteolysis"/>
    <property type="evidence" value="ECO:0007669"/>
    <property type="project" value="UniProtKB-KW"/>
</dbReference>
<keyword evidence="9" id="KW-1185">Reference proteome</keyword>
<name>A0A8H4USP1_9HYPO</name>
<evidence type="ECO:0000256" key="2">
    <source>
        <dbReference type="ARBA" id="ARBA00022670"/>
    </source>
</evidence>
<gene>
    <name evidence="8" type="ORF">FZEAL_1849</name>
</gene>
<keyword evidence="3" id="KW-0378">Hydrolase</keyword>
<dbReference type="GO" id="GO:0005634">
    <property type="term" value="C:nucleus"/>
    <property type="evidence" value="ECO:0007669"/>
    <property type="project" value="TreeGrafter"/>
</dbReference>
<dbReference type="InterPro" id="IPR038765">
    <property type="entry name" value="Papain-like_cys_pep_sf"/>
</dbReference>
<dbReference type="PANTHER" id="PTHR12606">
    <property type="entry name" value="SENTRIN/SUMO-SPECIFIC PROTEASE"/>
    <property type="match status" value="1"/>
</dbReference>
<organism evidence="8 9">
    <name type="scientific">Fusarium zealandicum</name>
    <dbReference type="NCBI Taxonomy" id="1053134"/>
    <lineage>
        <taxon>Eukaryota</taxon>
        <taxon>Fungi</taxon>
        <taxon>Dikarya</taxon>
        <taxon>Ascomycota</taxon>
        <taxon>Pezizomycotina</taxon>
        <taxon>Sordariomycetes</taxon>
        <taxon>Hypocreomycetidae</taxon>
        <taxon>Hypocreales</taxon>
        <taxon>Nectriaceae</taxon>
        <taxon>Fusarium</taxon>
        <taxon>Fusarium staphyleae species complex</taxon>
    </lineage>
</organism>
<evidence type="ECO:0000256" key="3">
    <source>
        <dbReference type="ARBA" id="ARBA00022801"/>
    </source>
</evidence>
<dbReference type="Gene3D" id="3.40.395.10">
    <property type="entry name" value="Adenoviral Proteinase, Chain A"/>
    <property type="match status" value="1"/>
</dbReference>
<dbReference type="EMBL" id="JABEYC010000111">
    <property type="protein sequence ID" value="KAF4982539.1"/>
    <property type="molecule type" value="Genomic_DNA"/>
</dbReference>
<dbReference type="Pfam" id="PF02902">
    <property type="entry name" value="Peptidase_C48"/>
    <property type="match status" value="1"/>
</dbReference>
<evidence type="ECO:0000256" key="4">
    <source>
        <dbReference type="ARBA" id="ARBA00022807"/>
    </source>
</evidence>
<dbReference type="Proteomes" id="UP000635477">
    <property type="component" value="Unassembled WGS sequence"/>
</dbReference>
<dbReference type="SUPFAM" id="SSF54001">
    <property type="entry name" value="Cysteine proteinases"/>
    <property type="match status" value="1"/>
</dbReference>
<evidence type="ECO:0000256" key="5">
    <source>
        <dbReference type="SAM" id="Coils"/>
    </source>
</evidence>
<dbReference type="PROSITE" id="PS50600">
    <property type="entry name" value="ULP_PROTEASE"/>
    <property type="match status" value="1"/>
</dbReference>
<keyword evidence="2" id="KW-0645">Protease</keyword>
<evidence type="ECO:0000256" key="1">
    <source>
        <dbReference type="ARBA" id="ARBA00005234"/>
    </source>
</evidence>
<feature type="region of interest" description="Disordered" evidence="6">
    <location>
        <begin position="37"/>
        <end position="65"/>
    </location>
</feature>
<comment type="similarity">
    <text evidence="1">Belongs to the peptidase C48 family.</text>
</comment>
<evidence type="ECO:0000256" key="6">
    <source>
        <dbReference type="SAM" id="MobiDB-lite"/>
    </source>
</evidence>
<keyword evidence="5" id="KW-0175">Coiled coil</keyword>
<dbReference type="GO" id="GO:0016926">
    <property type="term" value="P:protein desumoylation"/>
    <property type="evidence" value="ECO:0007669"/>
    <property type="project" value="TreeGrafter"/>
</dbReference>